<dbReference type="Proteomes" id="UP000073492">
    <property type="component" value="Unassembled WGS sequence"/>
</dbReference>
<evidence type="ECO:0000256" key="1">
    <source>
        <dbReference type="SAM" id="MobiDB-lite"/>
    </source>
</evidence>
<dbReference type="AlphaFoldDB" id="A0A139IB25"/>
<evidence type="ECO:0000313" key="2">
    <source>
        <dbReference type="EMBL" id="KXT11940.1"/>
    </source>
</evidence>
<feature type="region of interest" description="Disordered" evidence="1">
    <location>
        <begin position="44"/>
        <end position="108"/>
    </location>
</feature>
<evidence type="ECO:0000313" key="3">
    <source>
        <dbReference type="Proteomes" id="UP000073492"/>
    </source>
</evidence>
<gene>
    <name evidence="2" type="ORF">AC579_8590</name>
</gene>
<keyword evidence="3" id="KW-1185">Reference proteome</keyword>
<reference evidence="2 3" key="1">
    <citation type="submission" date="2015-07" db="EMBL/GenBank/DDBJ databases">
        <title>Comparative genomics of the Sigatoka disease complex on banana suggests a link between parallel evolutionary changes in Pseudocercospora fijiensis and Pseudocercospora eumusae and increased virulence on the banana host.</title>
        <authorList>
            <person name="Chang T.-C."/>
            <person name="Salvucci A."/>
            <person name="Crous P.W."/>
            <person name="Stergiopoulos I."/>
        </authorList>
    </citation>
    <scope>NUCLEOTIDE SEQUENCE [LARGE SCALE GENOMIC DNA]</scope>
    <source>
        <strain evidence="2 3">CBS 116634</strain>
    </source>
</reference>
<name>A0A139IB25_9PEZI</name>
<sequence>MNGARVQCSCRKQTSFPTQGAVVQEETARVDDSDGDISAKFEIQGQQHHKSQAPTHVEARQSKSNGVHWADDDVAATTCRWKASKRRRSPSDGRDGREVGGGAGMEKAMPDCEREKAVIAGDSKTRQGSKVRKKWQGRENQCRMAAAAVRGLPESIQGHAKGNGSVFQVQGLVLGQDWVGKRPSAKTIQERLLIPDGGGESLELVIAGGSGRENDHVQRLSVKWFLHQCPEYLARAPDVRHAETWQVARQQSWQHSGLLDETMLVLTLCCA</sequence>
<dbReference type="EMBL" id="LFZO01000173">
    <property type="protein sequence ID" value="KXT11940.1"/>
    <property type="molecule type" value="Genomic_DNA"/>
</dbReference>
<accession>A0A139IB25</accession>
<organism evidence="2 3">
    <name type="scientific">Pseudocercospora musae</name>
    <dbReference type="NCBI Taxonomy" id="113226"/>
    <lineage>
        <taxon>Eukaryota</taxon>
        <taxon>Fungi</taxon>
        <taxon>Dikarya</taxon>
        <taxon>Ascomycota</taxon>
        <taxon>Pezizomycotina</taxon>
        <taxon>Dothideomycetes</taxon>
        <taxon>Dothideomycetidae</taxon>
        <taxon>Mycosphaerellales</taxon>
        <taxon>Mycosphaerellaceae</taxon>
        <taxon>Pseudocercospora</taxon>
    </lineage>
</organism>
<comment type="caution">
    <text evidence="2">The sequence shown here is derived from an EMBL/GenBank/DDBJ whole genome shotgun (WGS) entry which is preliminary data.</text>
</comment>
<protein>
    <submittedName>
        <fullName evidence="2">Uncharacterized protein</fullName>
    </submittedName>
</protein>
<feature type="compositionally biased region" description="Basic and acidic residues" evidence="1">
    <location>
        <begin position="89"/>
        <end position="98"/>
    </location>
</feature>
<proteinExistence type="predicted"/>